<name>A0A9N9TT96_PHYSR</name>
<feature type="coiled-coil region" evidence="1">
    <location>
        <begin position="230"/>
        <end position="257"/>
    </location>
</feature>
<organism evidence="2 3">
    <name type="scientific">Phyllotreta striolata</name>
    <name type="common">Striped flea beetle</name>
    <name type="synonym">Crioceris striolata</name>
    <dbReference type="NCBI Taxonomy" id="444603"/>
    <lineage>
        <taxon>Eukaryota</taxon>
        <taxon>Metazoa</taxon>
        <taxon>Ecdysozoa</taxon>
        <taxon>Arthropoda</taxon>
        <taxon>Hexapoda</taxon>
        <taxon>Insecta</taxon>
        <taxon>Pterygota</taxon>
        <taxon>Neoptera</taxon>
        <taxon>Endopterygota</taxon>
        <taxon>Coleoptera</taxon>
        <taxon>Polyphaga</taxon>
        <taxon>Cucujiformia</taxon>
        <taxon>Chrysomeloidea</taxon>
        <taxon>Chrysomelidae</taxon>
        <taxon>Galerucinae</taxon>
        <taxon>Alticini</taxon>
        <taxon>Phyllotreta</taxon>
    </lineage>
</organism>
<accession>A0A9N9TT96</accession>
<dbReference type="GO" id="GO:0005200">
    <property type="term" value="F:structural constituent of cytoskeleton"/>
    <property type="evidence" value="ECO:0007669"/>
    <property type="project" value="TreeGrafter"/>
</dbReference>
<keyword evidence="1" id="KW-0175">Coiled coil</keyword>
<evidence type="ECO:0000313" key="2">
    <source>
        <dbReference type="EMBL" id="CAG9862373.1"/>
    </source>
</evidence>
<dbReference type="EMBL" id="OU900098">
    <property type="protein sequence ID" value="CAG9862373.1"/>
    <property type="molecule type" value="Genomic_DNA"/>
</dbReference>
<gene>
    <name evidence="2" type="ORF">PHYEVI_LOCUS8688</name>
</gene>
<dbReference type="PANTHER" id="PTHR47357">
    <property type="entry name" value="COP1-INTERACTIVE PROTEIN 1"/>
    <property type="match status" value="1"/>
</dbReference>
<keyword evidence="3" id="KW-1185">Reference proteome</keyword>
<dbReference type="AlphaFoldDB" id="A0A9N9TT96"/>
<feature type="coiled-coil region" evidence="1">
    <location>
        <begin position="458"/>
        <end position="485"/>
    </location>
</feature>
<dbReference type="Proteomes" id="UP001153712">
    <property type="component" value="Chromosome 5"/>
</dbReference>
<sequence>MSSIKEKFAMSLGSKLYLHADTQRSHVNKTLLLSLKQDLLSLNSSIERLTREKDVFSWLFPTREHRFVNKFIKDKRIIEKQDVKLILELIIDRLYVGIKLIQTVIQDKIKTGDSEYSLILQPQQMTIGCSFENLRKTVESLFEQMSDVNALMGTSDANATKKSAKIQTEVTSLSKCDSCVSALSCMKNLLNLFEIHKNDIYQNDQAQFDIYGLTQFGCMMQTTATIETNLQALLAKLIDKQKENEKLRHKIKTLNKDITIKTGKIISLEQECAASTKKDKRNSSEIADLKTQIDTLNSYITKDETEINYLNTCIKSLKSVVSMHEADMQRLRALNANLTDKVERMAAMAEQYVRALGALERKLGSLDKEHRGFAKELKLVSACIDGLDETLGAVGEHLQVLERKMIVLRHNSTGSAAKMASDFKGFQEKIQQLAIQTQLSTIKAPEEAPKRQIKGNPIEDLSRQIEENKEKIVNLQNENAKLEIIISKVKLVWNR</sequence>
<feature type="coiled-coil region" evidence="1">
    <location>
        <begin position="321"/>
        <end position="369"/>
    </location>
</feature>
<proteinExistence type="predicted"/>
<dbReference type="PANTHER" id="PTHR47357:SF1">
    <property type="entry name" value="SPINDLE POLE BODY COMPONENT 110"/>
    <property type="match status" value="1"/>
</dbReference>
<evidence type="ECO:0000313" key="3">
    <source>
        <dbReference type="Proteomes" id="UP001153712"/>
    </source>
</evidence>
<evidence type="ECO:0000256" key="1">
    <source>
        <dbReference type="SAM" id="Coils"/>
    </source>
</evidence>
<reference evidence="2" key="1">
    <citation type="submission" date="2022-01" db="EMBL/GenBank/DDBJ databases">
        <authorList>
            <person name="King R."/>
        </authorList>
    </citation>
    <scope>NUCLEOTIDE SEQUENCE</scope>
</reference>
<dbReference type="OrthoDB" id="6711470at2759"/>
<dbReference type="GO" id="GO:0005856">
    <property type="term" value="C:cytoskeleton"/>
    <property type="evidence" value="ECO:0007669"/>
    <property type="project" value="TreeGrafter"/>
</dbReference>
<dbReference type="Gene3D" id="1.10.287.1490">
    <property type="match status" value="1"/>
</dbReference>
<protein>
    <submittedName>
        <fullName evidence="2">Uncharacterized protein</fullName>
    </submittedName>
</protein>